<dbReference type="SUPFAM" id="SSF81296">
    <property type="entry name" value="E set domains"/>
    <property type="match status" value="1"/>
</dbReference>
<keyword evidence="5" id="KW-0391">Immunity</keyword>
<keyword evidence="8" id="KW-0395">Inflammatory response</keyword>
<evidence type="ECO:0000256" key="6">
    <source>
        <dbReference type="ARBA" id="ARBA00023157"/>
    </source>
</evidence>
<evidence type="ECO:0000256" key="10">
    <source>
        <dbReference type="ARBA" id="ARBA00072342"/>
    </source>
</evidence>
<dbReference type="Pfam" id="PF02221">
    <property type="entry name" value="E1_DerP2_DerF2"/>
    <property type="match status" value="1"/>
</dbReference>
<evidence type="ECO:0000256" key="2">
    <source>
        <dbReference type="ARBA" id="ARBA00022525"/>
    </source>
</evidence>
<gene>
    <name evidence="15" type="primary">Ly96</name>
</gene>
<dbReference type="AlphaFoldDB" id="A0A6P3FHA0"/>
<evidence type="ECO:0000256" key="11">
    <source>
        <dbReference type="ARBA" id="ARBA00083036"/>
    </source>
</evidence>
<dbReference type="GeneID" id="101569492"/>
<comment type="function">
    <text evidence="9">Binds bacterial lipopolysaccharide (LPS). Cooperates with TLR4 in the innate immune response to bacterial lipopolysaccharide (LPS), and with TLR2 in the response to cell wall components from Gram-positive and Gram-negative bacteria. Enhances TLR4-dependent activation of NF-kappa-B. Cells expressing both LY96 and TLR4, but not TLR4 alone, respond to LPS.</text>
</comment>
<evidence type="ECO:0000256" key="4">
    <source>
        <dbReference type="ARBA" id="ARBA00022729"/>
    </source>
</evidence>
<evidence type="ECO:0000256" key="5">
    <source>
        <dbReference type="ARBA" id="ARBA00022859"/>
    </source>
</evidence>
<dbReference type="Proteomes" id="UP000515203">
    <property type="component" value="Unplaced"/>
</dbReference>
<dbReference type="GO" id="GO:0001875">
    <property type="term" value="F:lipopolysaccharide immune receptor activity"/>
    <property type="evidence" value="ECO:0007669"/>
    <property type="project" value="Ensembl"/>
</dbReference>
<keyword evidence="7" id="KW-0325">Glycoprotein</keyword>
<accession>A0A6P3FHA0</accession>
<dbReference type="GO" id="GO:0001530">
    <property type="term" value="F:lipopolysaccharide binding"/>
    <property type="evidence" value="ECO:0007669"/>
    <property type="project" value="InterPro"/>
</dbReference>
<feature type="chain" id="PRO_5027981110" description="Lymphocyte antigen 96" evidence="12">
    <location>
        <begin position="17"/>
        <end position="160"/>
    </location>
</feature>
<evidence type="ECO:0000313" key="14">
    <source>
        <dbReference type="Proteomes" id="UP000515203"/>
    </source>
</evidence>
<protein>
    <recommendedName>
        <fullName evidence="10">Lymphocyte antigen 96</fullName>
    </recommendedName>
    <alternativeName>
        <fullName evidence="11">Protein MD-2</fullName>
    </alternativeName>
</protein>
<evidence type="ECO:0000313" key="15">
    <source>
        <dbReference type="RefSeq" id="XP_004637614.1"/>
    </source>
</evidence>
<dbReference type="InterPro" id="IPR014756">
    <property type="entry name" value="Ig_E-set"/>
</dbReference>
<keyword evidence="2" id="KW-0964">Secreted</keyword>
<dbReference type="Gene3D" id="2.60.40.770">
    <property type="match status" value="1"/>
</dbReference>
<dbReference type="GO" id="GO:0031666">
    <property type="term" value="P:positive regulation of lipopolysaccharide-mediated signaling pathway"/>
    <property type="evidence" value="ECO:0007669"/>
    <property type="project" value="Ensembl"/>
</dbReference>
<dbReference type="OrthoDB" id="9907947at2759"/>
<dbReference type="GO" id="GO:0006954">
    <property type="term" value="P:inflammatory response"/>
    <property type="evidence" value="ECO:0007669"/>
    <property type="project" value="UniProtKB-KW"/>
</dbReference>
<feature type="domain" description="MD-2-related lipid-recognition" evidence="13">
    <location>
        <begin position="34"/>
        <end position="153"/>
    </location>
</feature>
<dbReference type="GO" id="GO:0005576">
    <property type="term" value="C:extracellular region"/>
    <property type="evidence" value="ECO:0007669"/>
    <property type="project" value="UniProtKB-SubCell"/>
</dbReference>
<dbReference type="SMART" id="SM00737">
    <property type="entry name" value="ML"/>
    <property type="match status" value="1"/>
</dbReference>
<sequence>MLPLMLFSTLFSPIFTEPKDHHWICNSSDASISYTYCDDMKFPISVNVTPCLTFKGSSGTLNISFIPRRDLRKLYFNLYVSFKSMNLPERKEVICRGYDDVYSFCRALKGETVNAKVPFSYRGILFSKGRYSCVAEAITGDAEERLFCLNFTIMHLPHIN</sequence>
<evidence type="ECO:0000256" key="8">
    <source>
        <dbReference type="ARBA" id="ARBA00023198"/>
    </source>
</evidence>
<dbReference type="PANTHER" id="PTHR15218:SF0">
    <property type="entry name" value="LYMPHOCYTE ANTIGEN 96"/>
    <property type="match status" value="1"/>
</dbReference>
<evidence type="ECO:0000256" key="3">
    <source>
        <dbReference type="ARBA" id="ARBA00022588"/>
    </source>
</evidence>
<evidence type="ECO:0000256" key="12">
    <source>
        <dbReference type="SAM" id="SignalP"/>
    </source>
</evidence>
<evidence type="ECO:0000256" key="1">
    <source>
        <dbReference type="ARBA" id="ARBA00004239"/>
    </source>
</evidence>
<dbReference type="GO" id="GO:0034142">
    <property type="term" value="P:toll-like receptor 4 signaling pathway"/>
    <property type="evidence" value="ECO:0007669"/>
    <property type="project" value="Ensembl"/>
</dbReference>
<feature type="signal peptide" evidence="12">
    <location>
        <begin position="1"/>
        <end position="16"/>
    </location>
</feature>
<dbReference type="GO" id="GO:0002224">
    <property type="term" value="P:toll-like receptor signaling pathway"/>
    <property type="evidence" value="ECO:0007669"/>
    <property type="project" value="Ensembl"/>
</dbReference>
<dbReference type="FunFam" id="2.60.40.770:FF:000003">
    <property type="entry name" value="Lymphocyte antigen 96"/>
    <property type="match status" value="1"/>
</dbReference>
<dbReference type="GO" id="GO:0032497">
    <property type="term" value="P:detection of lipopolysaccharide"/>
    <property type="evidence" value="ECO:0007669"/>
    <property type="project" value="Ensembl"/>
</dbReference>
<dbReference type="InterPro" id="IPR003172">
    <property type="entry name" value="ML_dom"/>
</dbReference>
<dbReference type="GO" id="GO:0046696">
    <property type="term" value="C:lipopolysaccharide receptor complex"/>
    <property type="evidence" value="ECO:0007669"/>
    <property type="project" value="Ensembl"/>
</dbReference>
<dbReference type="GO" id="GO:0005886">
    <property type="term" value="C:plasma membrane"/>
    <property type="evidence" value="ECO:0007669"/>
    <property type="project" value="Ensembl"/>
</dbReference>
<evidence type="ECO:0000256" key="7">
    <source>
        <dbReference type="ARBA" id="ARBA00023180"/>
    </source>
</evidence>
<dbReference type="OMA" id="HWKEVLC"/>
<reference evidence="15" key="1">
    <citation type="submission" date="2025-08" db="UniProtKB">
        <authorList>
            <consortium name="RefSeq"/>
        </authorList>
    </citation>
    <scope>IDENTIFICATION</scope>
</reference>
<keyword evidence="6" id="KW-1015">Disulfide bond</keyword>
<keyword evidence="14" id="KW-1185">Reference proteome</keyword>
<dbReference type="InParanoid" id="A0A6P3FHA0"/>
<evidence type="ECO:0000259" key="13">
    <source>
        <dbReference type="SMART" id="SM00737"/>
    </source>
</evidence>
<evidence type="ECO:0000256" key="9">
    <source>
        <dbReference type="ARBA" id="ARBA00059198"/>
    </source>
</evidence>
<dbReference type="CTD" id="23643"/>
<organism evidence="14 15">
    <name type="scientific">Octodon degus</name>
    <name type="common">Degu</name>
    <name type="synonym">Sciurus degus</name>
    <dbReference type="NCBI Taxonomy" id="10160"/>
    <lineage>
        <taxon>Eukaryota</taxon>
        <taxon>Metazoa</taxon>
        <taxon>Chordata</taxon>
        <taxon>Craniata</taxon>
        <taxon>Vertebrata</taxon>
        <taxon>Euteleostomi</taxon>
        <taxon>Mammalia</taxon>
        <taxon>Eutheria</taxon>
        <taxon>Euarchontoglires</taxon>
        <taxon>Glires</taxon>
        <taxon>Rodentia</taxon>
        <taxon>Hystricomorpha</taxon>
        <taxon>Octodontidae</taxon>
        <taxon>Octodon</taxon>
    </lineage>
</organism>
<comment type="subcellular location">
    <subcellularLocation>
        <location evidence="1">Secreted</location>
        <location evidence="1">Extracellular space</location>
    </subcellularLocation>
</comment>
<dbReference type="RefSeq" id="XP_004637614.1">
    <property type="nucleotide sequence ID" value="XM_004637557.2"/>
</dbReference>
<dbReference type="GO" id="GO:0035662">
    <property type="term" value="F:Toll-like receptor 4 binding"/>
    <property type="evidence" value="ECO:0007669"/>
    <property type="project" value="InterPro"/>
</dbReference>
<proteinExistence type="predicted"/>
<keyword evidence="4 12" id="KW-0732">Signal</keyword>
<dbReference type="GO" id="GO:0032760">
    <property type="term" value="P:positive regulation of tumor necrosis factor production"/>
    <property type="evidence" value="ECO:0007669"/>
    <property type="project" value="Ensembl"/>
</dbReference>
<keyword evidence="3" id="KW-0399">Innate immunity</keyword>
<dbReference type="InterPro" id="IPR039217">
    <property type="entry name" value="LY96"/>
</dbReference>
<dbReference type="FunCoup" id="A0A6P3FHA0">
    <property type="interactions" value="127"/>
</dbReference>
<dbReference type="GO" id="GO:0045087">
    <property type="term" value="P:innate immune response"/>
    <property type="evidence" value="ECO:0007669"/>
    <property type="project" value="UniProtKB-KW"/>
</dbReference>
<name>A0A6P3FHA0_OCTDE</name>
<dbReference type="PANTHER" id="PTHR15218">
    <property type="entry name" value="MD-1, MD-2 - RELATED"/>
    <property type="match status" value="1"/>
</dbReference>